<dbReference type="Pfam" id="PF00583">
    <property type="entry name" value="Acetyltransf_1"/>
    <property type="match status" value="1"/>
</dbReference>
<evidence type="ECO:0000313" key="3">
    <source>
        <dbReference type="Proteomes" id="UP000184390"/>
    </source>
</evidence>
<sequence length="188" mass="20061">MSQAGTIGLRIAPATSAIEPIRFTCAVGDEPGPEADALRHGAADVRLEVFVDEQDVPFVEEFDARDFETSTVHLLARGADGTPLAAGRILLEPEHPGRVHLGRLAVRRVCRGTGLGARMVTALEEIALERAGVRGGDGAVSVTVVLSAQERAMGFYGRCGYKVISGESYLDAGIPHQDMAKTITRRPR</sequence>
<protein>
    <submittedName>
        <fullName evidence="2">Predicted N-acyltransferase, GNAT family</fullName>
    </submittedName>
</protein>
<evidence type="ECO:0000259" key="1">
    <source>
        <dbReference type="PROSITE" id="PS51186"/>
    </source>
</evidence>
<proteinExistence type="predicted"/>
<dbReference type="PANTHER" id="PTHR13355">
    <property type="entry name" value="GLUCOSAMINE 6-PHOSPHATE N-ACETYLTRANSFERASE"/>
    <property type="match status" value="1"/>
</dbReference>
<dbReference type="InterPro" id="IPR016181">
    <property type="entry name" value="Acyl_CoA_acyltransferase"/>
</dbReference>
<dbReference type="PROSITE" id="PS51186">
    <property type="entry name" value="GNAT"/>
    <property type="match status" value="1"/>
</dbReference>
<organism evidence="2 3">
    <name type="scientific">Actinomyces denticolens</name>
    <dbReference type="NCBI Taxonomy" id="52767"/>
    <lineage>
        <taxon>Bacteria</taxon>
        <taxon>Bacillati</taxon>
        <taxon>Actinomycetota</taxon>
        <taxon>Actinomycetes</taxon>
        <taxon>Actinomycetales</taxon>
        <taxon>Actinomycetaceae</taxon>
        <taxon>Actinomyces</taxon>
    </lineage>
</organism>
<feature type="domain" description="N-acetyltransferase" evidence="1">
    <location>
        <begin position="30"/>
        <end position="184"/>
    </location>
</feature>
<dbReference type="RefSeq" id="WP_073453266.1">
    <property type="nucleotide sequence ID" value="NZ_FQYL01000008.1"/>
</dbReference>
<dbReference type="Gene3D" id="3.40.630.30">
    <property type="match status" value="1"/>
</dbReference>
<dbReference type="InterPro" id="IPR039143">
    <property type="entry name" value="GNPNAT1-like"/>
</dbReference>
<dbReference type="CDD" id="cd04301">
    <property type="entry name" value="NAT_SF"/>
    <property type="match status" value="1"/>
</dbReference>
<evidence type="ECO:0000313" key="2">
    <source>
        <dbReference type="EMBL" id="SHI99870.1"/>
    </source>
</evidence>
<dbReference type="SUPFAM" id="SSF55729">
    <property type="entry name" value="Acyl-CoA N-acyltransferases (Nat)"/>
    <property type="match status" value="1"/>
</dbReference>
<dbReference type="EMBL" id="FQYL01000008">
    <property type="protein sequence ID" value="SHI99870.1"/>
    <property type="molecule type" value="Genomic_DNA"/>
</dbReference>
<reference evidence="2 3" key="1">
    <citation type="submission" date="2016-11" db="EMBL/GenBank/DDBJ databases">
        <authorList>
            <person name="Varghese N."/>
            <person name="Submissions S."/>
        </authorList>
    </citation>
    <scope>NUCLEOTIDE SEQUENCE [LARGE SCALE GENOMIC DNA]</scope>
    <source>
        <strain evidence="2 3">PA</strain>
    </source>
</reference>
<comment type="caution">
    <text evidence="2">The sequence shown here is derived from an EMBL/GenBank/DDBJ whole genome shotgun (WGS) entry which is preliminary data.</text>
</comment>
<keyword evidence="3" id="KW-1185">Reference proteome</keyword>
<gene>
    <name evidence="2" type="ORF">SAMN05216246_10892</name>
</gene>
<dbReference type="InterPro" id="IPR000182">
    <property type="entry name" value="GNAT_dom"/>
</dbReference>
<dbReference type="Proteomes" id="UP000184390">
    <property type="component" value="Unassembled WGS sequence"/>
</dbReference>
<accession>A0ABY1ID77</accession>
<name>A0ABY1ID77_9ACTO</name>